<reference evidence="1" key="1">
    <citation type="submission" date="2021-06" db="EMBL/GenBank/DDBJ databases">
        <title>Comparative genomics, transcriptomics and evolutionary studies reveal genomic signatures of adaptation to plant cell wall in hemibiotrophic fungi.</title>
        <authorList>
            <consortium name="DOE Joint Genome Institute"/>
            <person name="Baroncelli R."/>
            <person name="Diaz J.F."/>
            <person name="Benocci T."/>
            <person name="Peng M."/>
            <person name="Battaglia E."/>
            <person name="Haridas S."/>
            <person name="Andreopoulos W."/>
            <person name="Labutti K."/>
            <person name="Pangilinan J."/>
            <person name="Floch G.L."/>
            <person name="Makela M.R."/>
            <person name="Henrissat B."/>
            <person name="Grigoriev I.V."/>
            <person name="Crouch J.A."/>
            <person name="De Vries R.P."/>
            <person name="Sukno S.A."/>
            <person name="Thon M.R."/>
        </authorList>
    </citation>
    <scope>NUCLEOTIDE SEQUENCE</scope>
    <source>
        <strain evidence="1">MAFF235873</strain>
    </source>
</reference>
<name>A0AAD9M236_9PEZI</name>
<comment type="caution">
    <text evidence="1">The sequence shown here is derived from an EMBL/GenBank/DDBJ whole genome shotgun (WGS) entry which is preliminary data.</text>
</comment>
<gene>
    <name evidence="1" type="ORF">LX32DRAFT_638550</name>
</gene>
<protein>
    <submittedName>
        <fullName evidence="1">Uncharacterized protein</fullName>
    </submittedName>
</protein>
<evidence type="ECO:0000313" key="2">
    <source>
        <dbReference type="Proteomes" id="UP001232148"/>
    </source>
</evidence>
<accession>A0AAD9M236</accession>
<dbReference type="Proteomes" id="UP001232148">
    <property type="component" value="Unassembled WGS sequence"/>
</dbReference>
<keyword evidence="2" id="KW-1185">Reference proteome</keyword>
<dbReference type="AlphaFoldDB" id="A0AAD9M236"/>
<proteinExistence type="predicted"/>
<organism evidence="1 2">
    <name type="scientific">Colletotrichum zoysiae</name>
    <dbReference type="NCBI Taxonomy" id="1216348"/>
    <lineage>
        <taxon>Eukaryota</taxon>
        <taxon>Fungi</taxon>
        <taxon>Dikarya</taxon>
        <taxon>Ascomycota</taxon>
        <taxon>Pezizomycotina</taxon>
        <taxon>Sordariomycetes</taxon>
        <taxon>Hypocreomycetidae</taxon>
        <taxon>Glomerellales</taxon>
        <taxon>Glomerellaceae</taxon>
        <taxon>Colletotrichum</taxon>
        <taxon>Colletotrichum graminicola species complex</taxon>
    </lineage>
</organism>
<sequence>MRKMQRTSIRWTALASIDAHSMSTTGQACIFFSYEGDNVGKFPILSSLNAKSLPTTQPRVQTFNQKQPTGVCSIGNYNRADDGSGQRFINTSTIGVK</sequence>
<dbReference type="PROSITE" id="PS51257">
    <property type="entry name" value="PROKAR_LIPOPROTEIN"/>
    <property type="match status" value="1"/>
</dbReference>
<dbReference type="EMBL" id="MU842856">
    <property type="protein sequence ID" value="KAK2030059.1"/>
    <property type="molecule type" value="Genomic_DNA"/>
</dbReference>
<evidence type="ECO:0000313" key="1">
    <source>
        <dbReference type="EMBL" id="KAK2030059.1"/>
    </source>
</evidence>